<dbReference type="GeneID" id="89942108"/>
<reference evidence="3" key="1">
    <citation type="journal article" date="2023" name="Mol. Phylogenet. Evol.">
        <title>Genome-scale phylogeny and comparative genomics of the fungal order Sordariales.</title>
        <authorList>
            <person name="Hensen N."/>
            <person name="Bonometti L."/>
            <person name="Westerberg I."/>
            <person name="Brannstrom I.O."/>
            <person name="Guillou S."/>
            <person name="Cros-Aarteil S."/>
            <person name="Calhoun S."/>
            <person name="Haridas S."/>
            <person name="Kuo A."/>
            <person name="Mondo S."/>
            <person name="Pangilinan J."/>
            <person name="Riley R."/>
            <person name="LaButti K."/>
            <person name="Andreopoulos B."/>
            <person name="Lipzen A."/>
            <person name="Chen C."/>
            <person name="Yan M."/>
            <person name="Daum C."/>
            <person name="Ng V."/>
            <person name="Clum A."/>
            <person name="Steindorff A."/>
            <person name="Ohm R.A."/>
            <person name="Martin F."/>
            <person name="Silar P."/>
            <person name="Natvig D.O."/>
            <person name="Lalanne C."/>
            <person name="Gautier V."/>
            <person name="Ament-Velasquez S.L."/>
            <person name="Kruys A."/>
            <person name="Hutchinson M.I."/>
            <person name="Powell A.J."/>
            <person name="Barry K."/>
            <person name="Miller A.N."/>
            <person name="Grigoriev I.V."/>
            <person name="Debuchy R."/>
            <person name="Gladieux P."/>
            <person name="Hiltunen Thoren M."/>
            <person name="Johannesson H."/>
        </authorList>
    </citation>
    <scope>NUCLEOTIDE SEQUENCE</scope>
    <source>
        <strain evidence="3">CBS 508.74</strain>
    </source>
</reference>
<dbReference type="AlphaFoldDB" id="A0AAN6QHL2"/>
<keyword evidence="2" id="KW-0732">Signal</keyword>
<feature type="chain" id="PRO_5043033394" evidence="2">
    <location>
        <begin position="18"/>
        <end position="317"/>
    </location>
</feature>
<feature type="signal peptide" evidence="2">
    <location>
        <begin position="1"/>
        <end position="17"/>
    </location>
</feature>
<dbReference type="RefSeq" id="XP_064667904.1">
    <property type="nucleotide sequence ID" value="XM_064817983.1"/>
</dbReference>
<dbReference type="EMBL" id="MU853351">
    <property type="protein sequence ID" value="KAK4110334.1"/>
    <property type="molecule type" value="Genomic_DNA"/>
</dbReference>
<evidence type="ECO:0000256" key="1">
    <source>
        <dbReference type="SAM" id="MobiDB-lite"/>
    </source>
</evidence>
<protein>
    <submittedName>
        <fullName evidence="3">Uncharacterized protein</fullName>
    </submittedName>
</protein>
<gene>
    <name evidence="3" type="ORF">N656DRAFT_800224</name>
</gene>
<dbReference type="Proteomes" id="UP001302812">
    <property type="component" value="Unassembled WGS sequence"/>
</dbReference>
<keyword evidence="4" id="KW-1185">Reference proteome</keyword>
<reference evidence="3" key="2">
    <citation type="submission" date="2023-05" db="EMBL/GenBank/DDBJ databases">
        <authorList>
            <consortium name="Lawrence Berkeley National Laboratory"/>
            <person name="Steindorff A."/>
            <person name="Hensen N."/>
            <person name="Bonometti L."/>
            <person name="Westerberg I."/>
            <person name="Brannstrom I.O."/>
            <person name="Guillou S."/>
            <person name="Cros-Aarteil S."/>
            <person name="Calhoun S."/>
            <person name="Haridas S."/>
            <person name="Kuo A."/>
            <person name="Mondo S."/>
            <person name="Pangilinan J."/>
            <person name="Riley R."/>
            <person name="Labutti K."/>
            <person name="Andreopoulos B."/>
            <person name="Lipzen A."/>
            <person name="Chen C."/>
            <person name="Yanf M."/>
            <person name="Daum C."/>
            <person name="Ng V."/>
            <person name="Clum A."/>
            <person name="Ohm R."/>
            <person name="Martin F."/>
            <person name="Silar P."/>
            <person name="Natvig D."/>
            <person name="Lalanne C."/>
            <person name="Gautier V."/>
            <person name="Ament-Velasquez S.L."/>
            <person name="Kruys A."/>
            <person name="Hutchinson M.I."/>
            <person name="Powell A.J."/>
            <person name="Barry K."/>
            <person name="Miller A.N."/>
            <person name="Grigoriev I.V."/>
            <person name="Debuchy R."/>
            <person name="Gladieux P."/>
            <person name="Thoren M.H."/>
            <person name="Johannesson H."/>
        </authorList>
    </citation>
    <scope>NUCLEOTIDE SEQUENCE</scope>
    <source>
        <strain evidence="3">CBS 508.74</strain>
    </source>
</reference>
<organism evidence="3 4">
    <name type="scientific">Canariomyces notabilis</name>
    <dbReference type="NCBI Taxonomy" id="2074819"/>
    <lineage>
        <taxon>Eukaryota</taxon>
        <taxon>Fungi</taxon>
        <taxon>Dikarya</taxon>
        <taxon>Ascomycota</taxon>
        <taxon>Pezizomycotina</taxon>
        <taxon>Sordariomycetes</taxon>
        <taxon>Sordariomycetidae</taxon>
        <taxon>Sordariales</taxon>
        <taxon>Chaetomiaceae</taxon>
        <taxon>Canariomyces</taxon>
    </lineage>
</organism>
<proteinExistence type="predicted"/>
<accession>A0AAN6QHL2</accession>
<feature type="region of interest" description="Disordered" evidence="1">
    <location>
        <begin position="251"/>
        <end position="280"/>
    </location>
</feature>
<evidence type="ECO:0000313" key="3">
    <source>
        <dbReference type="EMBL" id="KAK4110334.1"/>
    </source>
</evidence>
<evidence type="ECO:0000256" key="2">
    <source>
        <dbReference type="SAM" id="SignalP"/>
    </source>
</evidence>
<name>A0AAN6QHL2_9PEZI</name>
<sequence length="317" mass="30891">MARQLLFALALASPSLALLDQYINRVDVVHVNVQHVGAAFPVVGDMIHAAVDEEEGTQACDAAVGIIDACASAGALDENASDEDAASCLCCNSAVPISTAYGVCAEYIYSSGSGAEATSAYELASEVFVMCSAAGSGLCGGGGGGGGSGAATRTAPPASDITAPAACTSMINVLESCDQQVGLETAAPSDIQSCLCGGGSFEDNASSCAAFARTAATEDYEIISALQSVCDEAAATATSRIAFTAVSSRSLGAAGSSPTGGATGAATGSSRSGASGTNSAGAAGATSRALAAPGGQVPGVLTWAANLATFFLSFFLI</sequence>
<comment type="caution">
    <text evidence="3">The sequence shown here is derived from an EMBL/GenBank/DDBJ whole genome shotgun (WGS) entry which is preliminary data.</text>
</comment>
<evidence type="ECO:0000313" key="4">
    <source>
        <dbReference type="Proteomes" id="UP001302812"/>
    </source>
</evidence>